<evidence type="ECO:0000313" key="10">
    <source>
        <dbReference type="Proteomes" id="UP000530268"/>
    </source>
</evidence>
<name>A0A7W6GYP3_9RHOB</name>
<gene>
    <name evidence="9" type="ORF">GGR95_000279</name>
</gene>
<evidence type="ECO:0000256" key="4">
    <source>
        <dbReference type="ARBA" id="ARBA00022475"/>
    </source>
</evidence>
<evidence type="ECO:0000256" key="8">
    <source>
        <dbReference type="RuleBase" id="RU363041"/>
    </source>
</evidence>
<keyword evidence="4 8" id="KW-1003">Cell membrane</keyword>
<evidence type="ECO:0000256" key="7">
    <source>
        <dbReference type="ARBA" id="ARBA00023136"/>
    </source>
</evidence>
<comment type="caution">
    <text evidence="9">The sequence shown here is derived from an EMBL/GenBank/DDBJ whole genome shotgun (WGS) entry which is preliminary data.</text>
</comment>
<dbReference type="Proteomes" id="UP000530268">
    <property type="component" value="Unassembled WGS sequence"/>
</dbReference>
<organism evidence="9 10">
    <name type="scientific">Sulfitobacter undariae</name>
    <dbReference type="NCBI Taxonomy" id="1563671"/>
    <lineage>
        <taxon>Bacteria</taxon>
        <taxon>Pseudomonadati</taxon>
        <taxon>Pseudomonadota</taxon>
        <taxon>Alphaproteobacteria</taxon>
        <taxon>Rhodobacterales</taxon>
        <taxon>Roseobacteraceae</taxon>
        <taxon>Sulfitobacter</taxon>
    </lineage>
</organism>
<sequence length="255" mass="26863">MDIIFPLLTPNELLIACLIAVLAGFVKGVVGFAMPLVLVSGLTTFMSPELALAGLIVPTVITNAHQALRQGIPAARKSVVDFKVFLLAGLLALLATAQMVRVFPDQVMMAVIGVPVTFFALLQLGGHQFQLSGRSRSIEVVAGAIAGGLGGVSGIWGPPTVAYLTALNTPKHDQIRIQGVIYGLGAVVLLFAHIGSGVLRAETIGFSLALVPTAYLGMRIGLSAMDRINQIVFKRATLFVLLVAGLNLIRRAWMG</sequence>
<dbReference type="RefSeq" id="WP_184562012.1">
    <property type="nucleotide sequence ID" value="NZ_JACIEI010000001.1"/>
</dbReference>
<feature type="transmembrane region" description="Helical" evidence="8">
    <location>
        <begin position="177"/>
        <end position="199"/>
    </location>
</feature>
<feature type="transmembrane region" description="Helical" evidence="8">
    <location>
        <begin position="231"/>
        <end position="249"/>
    </location>
</feature>
<evidence type="ECO:0000256" key="5">
    <source>
        <dbReference type="ARBA" id="ARBA00022692"/>
    </source>
</evidence>
<keyword evidence="5 8" id="KW-0812">Transmembrane</keyword>
<feature type="transmembrane region" description="Helical" evidence="8">
    <location>
        <begin position="138"/>
        <end position="157"/>
    </location>
</feature>
<evidence type="ECO:0000256" key="3">
    <source>
        <dbReference type="ARBA" id="ARBA00022448"/>
    </source>
</evidence>
<dbReference type="GO" id="GO:0005886">
    <property type="term" value="C:plasma membrane"/>
    <property type="evidence" value="ECO:0007669"/>
    <property type="project" value="UniProtKB-SubCell"/>
</dbReference>
<evidence type="ECO:0000256" key="2">
    <source>
        <dbReference type="ARBA" id="ARBA00009142"/>
    </source>
</evidence>
<dbReference type="InterPro" id="IPR052017">
    <property type="entry name" value="TSUP"/>
</dbReference>
<keyword evidence="6 8" id="KW-1133">Transmembrane helix</keyword>
<evidence type="ECO:0000256" key="1">
    <source>
        <dbReference type="ARBA" id="ARBA00004651"/>
    </source>
</evidence>
<feature type="transmembrane region" description="Helical" evidence="8">
    <location>
        <begin position="50"/>
        <end position="68"/>
    </location>
</feature>
<feature type="transmembrane region" description="Helical" evidence="8">
    <location>
        <begin position="106"/>
        <end position="126"/>
    </location>
</feature>
<dbReference type="PANTHER" id="PTHR30269">
    <property type="entry name" value="TRANSMEMBRANE PROTEIN YFCA"/>
    <property type="match status" value="1"/>
</dbReference>
<feature type="transmembrane region" description="Helical" evidence="8">
    <location>
        <begin position="80"/>
        <end position="100"/>
    </location>
</feature>
<feature type="transmembrane region" description="Helical" evidence="8">
    <location>
        <begin position="206"/>
        <end position="225"/>
    </location>
</feature>
<protein>
    <recommendedName>
        <fullName evidence="8">Probable membrane transporter protein</fullName>
    </recommendedName>
</protein>
<evidence type="ECO:0000256" key="6">
    <source>
        <dbReference type="ARBA" id="ARBA00022989"/>
    </source>
</evidence>
<dbReference type="InterPro" id="IPR002781">
    <property type="entry name" value="TM_pro_TauE-like"/>
</dbReference>
<comment type="similarity">
    <text evidence="2 8">Belongs to the 4-toluene sulfonate uptake permease (TSUP) (TC 2.A.102) family.</text>
</comment>
<proteinExistence type="inferred from homology"/>
<keyword evidence="3" id="KW-0813">Transport</keyword>
<dbReference type="AlphaFoldDB" id="A0A7W6GYP3"/>
<dbReference type="PANTHER" id="PTHR30269:SF37">
    <property type="entry name" value="MEMBRANE TRANSPORTER PROTEIN"/>
    <property type="match status" value="1"/>
</dbReference>
<comment type="subcellular location">
    <subcellularLocation>
        <location evidence="1 8">Cell membrane</location>
        <topology evidence="1 8">Multi-pass membrane protein</topology>
    </subcellularLocation>
</comment>
<accession>A0A7W6GYP3</accession>
<dbReference type="EMBL" id="JACIEI010000001">
    <property type="protein sequence ID" value="MBB3992660.1"/>
    <property type="molecule type" value="Genomic_DNA"/>
</dbReference>
<feature type="transmembrane region" description="Helical" evidence="8">
    <location>
        <begin position="12"/>
        <end position="38"/>
    </location>
</feature>
<evidence type="ECO:0000313" key="9">
    <source>
        <dbReference type="EMBL" id="MBB3992660.1"/>
    </source>
</evidence>
<keyword evidence="7 8" id="KW-0472">Membrane</keyword>
<keyword evidence="10" id="KW-1185">Reference proteome</keyword>
<reference evidence="9 10" key="1">
    <citation type="submission" date="2020-08" db="EMBL/GenBank/DDBJ databases">
        <title>Genomic Encyclopedia of Type Strains, Phase IV (KMG-IV): sequencing the most valuable type-strain genomes for metagenomic binning, comparative biology and taxonomic classification.</title>
        <authorList>
            <person name="Goeker M."/>
        </authorList>
    </citation>
    <scope>NUCLEOTIDE SEQUENCE [LARGE SCALE GENOMIC DNA]</scope>
    <source>
        <strain evidence="9 10">DSM 102234</strain>
    </source>
</reference>
<dbReference type="Pfam" id="PF01925">
    <property type="entry name" value="TauE"/>
    <property type="match status" value="1"/>
</dbReference>